<organism evidence="1">
    <name type="scientific">marine sediment metagenome</name>
    <dbReference type="NCBI Taxonomy" id="412755"/>
    <lineage>
        <taxon>unclassified sequences</taxon>
        <taxon>metagenomes</taxon>
        <taxon>ecological metagenomes</taxon>
    </lineage>
</organism>
<dbReference type="AlphaFoldDB" id="X0XUR4"/>
<proteinExistence type="predicted"/>
<name>X0XUR4_9ZZZZ</name>
<evidence type="ECO:0000313" key="1">
    <source>
        <dbReference type="EMBL" id="GAG40353.1"/>
    </source>
</evidence>
<protein>
    <submittedName>
        <fullName evidence="1">Uncharacterized protein</fullName>
    </submittedName>
</protein>
<dbReference type="EMBL" id="BARS01040888">
    <property type="protein sequence ID" value="GAG40353.1"/>
    <property type="molecule type" value="Genomic_DNA"/>
</dbReference>
<feature type="non-terminal residue" evidence="1">
    <location>
        <position position="35"/>
    </location>
</feature>
<reference evidence="1" key="1">
    <citation type="journal article" date="2014" name="Front. Microbiol.">
        <title>High frequency of phylogenetically diverse reductive dehalogenase-homologous genes in deep subseafloor sedimentary metagenomes.</title>
        <authorList>
            <person name="Kawai M."/>
            <person name="Futagami T."/>
            <person name="Toyoda A."/>
            <person name="Takaki Y."/>
            <person name="Nishi S."/>
            <person name="Hori S."/>
            <person name="Arai W."/>
            <person name="Tsubouchi T."/>
            <person name="Morono Y."/>
            <person name="Uchiyama I."/>
            <person name="Ito T."/>
            <person name="Fujiyama A."/>
            <person name="Inagaki F."/>
            <person name="Takami H."/>
        </authorList>
    </citation>
    <scope>NUCLEOTIDE SEQUENCE</scope>
    <source>
        <strain evidence="1">Expedition CK06-06</strain>
    </source>
</reference>
<comment type="caution">
    <text evidence="1">The sequence shown here is derived from an EMBL/GenBank/DDBJ whole genome shotgun (WGS) entry which is preliminary data.</text>
</comment>
<sequence>MRLKIVVIVSVICCNFSISLAAPSDSKNPELLTNS</sequence>
<accession>X0XUR4</accession>
<gene>
    <name evidence="1" type="ORF">S01H1_62267</name>
</gene>